<evidence type="ECO:0000313" key="3">
    <source>
        <dbReference type="Proteomes" id="UP000007397"/>
    </source>
</evidence>
<proteinExistence type="predicted"/>
<dbReference type="KEGG" id="hhd:HBHAL_4974"/>
<dbReference type="Proteomes" id="UP000007397">
    <property type="component" value="Chromosome"/>
</dbReference>
<gene>
    <name evidence="2" type="ordered locus">HBHAL_4974</name>
</gene>
<sequence length="93" mass="10833">MAADDFNKFLSESFSEGVYFRELRLSQKEIDAVKTMYPTALIKRTSEGNDVQSKAWYEINLLPVEGQTENVEAIRNENTRLKRELEALKQFKN</sequence>
<evidence type="ECO:0000313" key="2">
    <source>
        <dbReference type="EMBL" id="CCG47311.1"/>
    </source>
</evidence>
<dbReference type="eggNOG" id="ENOG5033F8Z">
    <property type="taxonomic scope" value="Bacteria"/>
</dbReference>
<dbReference type="PATRIC" id="fig|866895.3.peg.4012"/>
<dbReference type="STRING" id="866895.HBHAL_4974"/>
<dbReference type="AlphaFoldDB" id="I0JT39"/>
<name>I0JT39_HALH3</name>
<evidence type="ECO:0000256" key="1">
    <source>
        <dbReference type="SAM" id="Coils"/>
    </source>
</evidence>
<accession>I0JT39</accession>
<dbReference type="EMBL" id="HE717023">
    <property type="protein sequence ID" value="CCG47311.1"/>
    <property type="molecule type" value="Genomic_DNA"/>
</dbReference>
<dbReference type="HOGENOM" id="CLU_2395616_0_0_9"/>
<keyword evidence="3" id="KW-1185">Reference proteome</keyword>
<organism evidence="2 3">
    <name type="scientific">Halobacillus halophilus (strain ATCC 35676 / DSM 2266 / JCM 20832 / KCTC 3685 / LMG 17431 / NBRC 102448 / NCIMB 2269)</name>
    <name type="common">Sporosarcina halophila</name>
    <dbReference type="NCBI Taxonomy" id="866895"/>
    <lineage>
        <taxon>Bacteria</taxon>
        <taxon>Bacillati</taxon>
        <taxon>Bacillota</taxon>
        <taxon>Bacilli</taxon>
        <taxon>Bacillales</taxon>
        <taxon>Bacillaceae</taxon>
        <taxon>Halobacillus</taxon>
    </lineage>
</organism>
<keyword evidence="1" id="KW-0175">Coiled coil</keyword>
<protein>
    <submittedName>
        <fullName evidence="2">Uncharacterized protein</fullName>
    </submittedName>
</protein>
<feature type="coiled-coil region" evidence="1">
    <location>
        <begin position="64"/>
        <end position="91"/>
    </location>
</feature>
<reference evidence="2 3" key="1">
    <citation type="journal article" date="2013" name="Environ. Microbiol.">
        <title>Chloride and organic osmolytes: a hybrid strategy to cope with elevated salinities by the moderately halophilic, chloride-dependent bacterium Halobacillus halophilus.</title>
        <authorList>
            <person name="Saum S.H."/>
            <person name="Pfeiffer F."/>
            <person name="Palm P."/>
            <person name="Rampp M."/>
            <person name="Schuster S.C."/>
            <person name="Muller V."/>
            <person name="Oesterhelt D."/>
        </authorList>
    </citation>
    <scope>NUCLEOTIDE SEQUENCE [LARGE SCALE GENOMIC DNA]</scope>
    <source>
        <strain evidence="3">ATCC 35676 / DSM 2266 / JCM 20832 / KCTC 3685 / LMG 17431 / NBRC 102448 / NCIMB 2269</strain>
    </source>
</reference>
<dbReference type="RefSeq" id="WP_014645195.1">
    <property type="nucleotide sequence ID" value="NC_017668.1"/>
</dbReference>